<accession>A0A239W8I4</accession>
<keyword evidence="6 7" id="KW-0472">Membrane</keyword>
<evidence type="ECO:0000259" key="9">
    <source>
        <dbReference type="Pfam" id="PF21082"/>
    </source>
</evidence>
<dbReference type="InterPro" id="IPR049278">
    <property type="entry name" value="MS_channel_C"/>
</dbReference>
<feature type="transmembrane region" description="Helical" evidence="7">
    <location>
        <begin position="12"/>
        <end position="30"/>
    </location>
</feature>
<dbReference type="RefSeq" id="WP_021103615.1">
    <property type="nucleotide sequence ID" value="NZ_JAWFFS010000066.1"/>
</dbReference>
<evidence type="ECO:0000259" key="10">
    <source>
        <dbReference type="Pfam" id="PF21088"/>
    </source>
</evidence>
<dbReference type="SUPFAM" id="SSF82861">
    <property type="entry name" value="Mechanosensitive channel protein MscS (YggB), transmembrane region"/>
    <property type="match status" value="1"/>
</dbReference>
<dbReference type="InterPro" id="IPR006685">
    <property type="entry name" value="MscS_channel_2nd"/>
</dbReference>
<proteinExistence type="inferred from homology"/>
<dbReference type="GO" id="GO:0005886">
    <property type="term" value="C:plasma membrane"/>
    <property type="evidence" value="ECO:0007669"/>
    <property type="project" value="UniProtKB-SubCell"/>
</dbReference>
<evidence type="ECO:0000256" key="4">
    <source>
        <dbReference type="ARBA" id="ARBA00022692"/>
    </source>
</evidence>
<feature type="domain" description="Mechanosensitive ion channel MscS" evidence="8">
    <location>
        <begin position="121"/>
        <end position="184"/>
    </location>
</feature>
<dbReference type="eggNOG" id="COG0668">
    <property type="taxonomic scope" value="Bacteria"/>
</dbReference>
<dbReference type="Proteomes" id="UP000215332">
    <property type="component" value="Chromosome 1"/>
</dbReference>
<keyword evidence="4 7" id="KW-0812">Transmembrane</keyword>
<evidence type="ECO:0000256" key="2">
    <source>
        <dbReference type="ARBA" id="ARBA00008017"/>
    </source>
</evidence>
<comment type="subcellular location">
    <subcellularLocation>
        <location evidence="1">Cell membrane</location>
        <topology evidence="1">Multi-pass membrane protein</topology>
    </subcellularLocation>
</comment>
<keyword evidence="5 7" id="KW-1133">Transmembrane helix</keyword>
<evidence type="ECO:0000313" key="11">
    <source>
        <dbReference type="EMBL" id="SNV30360.1"/>
    </source>
</evidence>
<dbReference type="Pfam" id="PF21082">
    <property type="entry name" value="MS_channel_3rd"/>
    <property type="match status" value="1"/>
</dbReference>
<protein>
    <submittedName>
        <fullName evidence="11">Potassium efflux system KefA</fullName>
    </submittedName>
</protein>
<feature type="transmembrane region" description="Helical" evidence="7">
    <location>
        <begin position="72"/>
        <end position="94"/>
    </location>
</feature>
<dbReference type="AlphaFoldDB" id="A0A239W8I4"/>
<dbReference type="GO" id="GO:0008381">
    <property type="term" value="F:mechanosensitive monoatomic ion channel activity"/>
    <property type="evidence" value="ECO:0007669"/>
    <property type="project" value="InterPro"/>
</dbReference>
<dbReference type="InterPro" id="IPR011014">
    <property type="entry name" value="MscS_channel_TM-2"/>
</dbReference>
<dbReference type="InterPro" id="IPR010920">
    <property type="entry name" value="LSM_dom_sf"/>
</dbReference>
<evidence type="ECO:0000256" key="5">
    <source>
        <dbReference type="ARBA" id="ARBA00022989"/>
    </source>
</evidence>
<dbReference type="SUPFAM" id="SSF82689">
    <property type="entry name" value="Mechanosensitive channel protein MscS (YggB), C-terminal domain"/>
    <property type="match status" value="1"/>
</dbReference>
<dbReference type="Pfam" id="PF21088">
    <property type="entry name" value="MS_channel_1st"/>
    <property type="match status" value="1"/>
</dbReference>
<dbReference type="InterPro" id="IPR045276">
    <property type="entry name" value="YbiO_bact"/>
</dbReference>
<evidence type="ECO:0000256" key="1">
    <source>
        <dbReference type="ARBA" id="ARBA00004651"/>
    </source>
</evidence>
<dbReference type="PANTHER" id="PTHR30460:SF0">
    <property type="entry name" value="MODERATE CONDUCTANCE MECHANOSENSITIVE CHANNEL YBIO"/>
    <property type="match status" value="1"/>
</dbReference>
<dbReference type="Gene3D" id="2.30.30.60">
    <property type="match status" value="1"/>
</dbReference>
<evidence type="ECO:0000256" key="3">
    <source>
        <dbReference type="ARBA" id="ARBA00022475"/>
    </source>
</evidence>
<comment type="similarity">
    <text evidence="2">Belongs to the MscS (TC 1.A.23) family.</text>
</comment>
<evidence type="ECO:0000313" key="12">
    <source>
        <dbReference type="Proteomes" id="UP000215332"/>
    </source>
</evidence>
<dbReference type="InterPro" id="IPR023408">
    <property type="entry name" value="MscS_beta-dom_sf"/>
</dbReference>
<evidence type="ECO:0000256" key="6">
    <source>
        <dbReference type="ARBA" id="ARBA00023136"/>
    </source>
</evidence>
<dbReference type="InterPro" id="IPR011066">
    <property type="entry name" value="MscS_channel_C_sf"/>
</dbReference>
<dbReference type="SUPFAM" id="SSF50182">
    <property type="entry name" value="Sm-like ribonucleoproteins"/>
    <property type="match status" value="1"/>
</dbReference>
<dbReference type="Pfam" id="PF00924">
    <property type="entry name" value="MS_channel_2nd"/>
    <property type="match status" value="1"/>
</dbReference>
<dbReference type="InterPro" id="IPR049142">
    <property type="entry name" value="MS_channel_1st"/>
</dbReference>
<evidence type="ECO:0000256" key="7">
    <source>
        <dbReference type="SAM" id="Phobius"/>
    </source>
</evidence>
<evidence type="ECO:0000259" key="8">
    <source>
        <dbReference type="Pfam" id="PF00924"/>
    </source>
</evidence>
<dbReference type="PANTHER" id="PTHR30460">
    <property type="entry name" value="MODERATE CONDUCTANCE MECHANOSENSITIVE CHANNEL YBIO"/>
    <property type="match status" value="1"/>
</dbReference>
<dbReference type="Gene3D" id="3.30.70.100">
    <property type="match status" value="1"/>
</dbReference>
<reference evidence="11 12" key="1">
    <citation type="submission" date="2017-06" db="EMBL/GenBank/DDBJ databases">
        <authorList>
            <consortium name="Pathogen Informatics"/>
        </authorList>
    </citation>
    <scope>NUCLEOTIDE SEQUENCE [LARGE SCALE GENOMIC DNA]</scope>
    <source>
        <strain evidence="11 12">NCTC11865</strain>
    </source>
</reference>
<dbReference type="Gene3D" id="1.10.287.1260">
    <property type="match status" value="1"/>
</dbReference>
<keyword evidence="3" id="KW-1003">Cell membrane</keyword>
<feature type="domain" description="Mechanosensitive ion channel MscS C-terminal" evidence="9">
    <location>
        <begin position="193"/>
        <end position="274"/>
    </location>
</feature>
<feature type="domain" description="Mechanosensitive ion channel transmembrane helices 2/3" evidence="10">
    <location>
        <begin position="83"/>
        <end position="119"/>
    </location>
</feature>
<dbReference type="FunFam" id="2.30.30.60:FF:000001">
    <property type="entry name" value="MscS Mechanosensitive ion channel"/>
    <property type="match status" value="1"/>
</dbReference>
<name>A0A239W8I4_9ACTN</name>
<organism evidence="11 12">
    <name type="scientific">Cutibacterium granulosum</name>
    <dbReference type="NCBI Taxonomy" id="33011"/>
    <lineage>
        <taxon>Bacteria</taxon>
        <taxon>Bacillati</taxon>
        <taxon>Actinomycetota</taxon>
        <taxon>Actinomycetes</taxon>
        <taxon>Propionibacteriales</taxon>
        <taxon>Propionibacteriaceae</taxon>
        <taxon>Cutibacterium</taxon>
    </lineage>
</organism>
<gene>
    <name evidence="11" type="primary">kefA</name>
    <name evidence="11" type="ORF">SAMEA4412665_00399</name>
</gene>
<dbReference type="EMBL" id="LT906441">
    <property type="protein sequence ID" value="SNV30360.1"/>
    <property type="molecule type" value="Genomic_DNA"/>
</dbReference>
<feature type="transmembrane region" description="Helical" evidence="7">
    <location>
        <begin position="100"/>
        <end position="122"/>
    </location>
</feature>
<sequence>MKFHTEILTWSTLIQLLLIIAIAIVLRWLLRKGVNLVVSAMLRTAKKRDEAMGLGRMLPKTSERQTQRTKTVGGLLSNLGVAIILTVAILAGFSTIGVKIGPILASAGIVGVALAFGAQSLVKDFLSGLFIIIEDQYGVGDTVNIDELGGVVEEVGLRTTRIRDFNGVAWYLRNGEILKVGNISQGWATSFTDISVHADEDPDEVTRVLNMVLDELAAAYPDSILEQPKVLGVGDITGGTMTFQVWTKCVAGTQFEVIRAMRQMAKTAFAEARIRGAF</sequence>
<dbReference type="KEGG" id="cgrn:4412665_00399"/>